<proteinExistence type="predicted"/>
<keyword evidence="3" id="KW-1185">Reference proteome</keyword>
<sequence>MLQDLSVPVLKYILLDWIQTDALTVEELPVGSKCVDSVDGCVNRKERHFRSGRVWVAHDEERSFDGVSLEADDNRSRQPSSHVMQYDSENLRSAQRNSRCTDKWHKGFFKDIDVRKRAFRDGDSVETNTASPIVYNDKQMLRRGFQLLSVAPINEARDVTELIEIDNIDEYTPFLKWHPLYFTTTKIVSPVFLSLVSMVRDGYPFDEKLTTKASKFLSSISRKFYLLFNYDDFLMSIRQDSPDPAAVDCSESNQLALVSSALLPRILSTTSLRDLNTVPSVSTDPHTDPQKLDASIH</sequence>
<feature type="compositionally biased region" description="Basic and acidic residues" evidence="1">
    <location>
        <begin position="285"/>
        <end position="297"/>
    </location>
</feature>
<protein>
    <submittedName>
        <fullName evidence="2">Uncharacterized protein</fullName>
    </submittedName>
</protein>
<evidence type="ECO:0000313" key="3">
    <source>
        <dbReference type="Proteomes" id="UP001281761"/>
    </source>
</evidence>
<gene>
    <name evidence="2" type="ORF">BLNAU_16237</name>
</gene>
<feature type="region of interest" description="Disordered" evidence="1">
    <location>
        <begin position="278"/>
        <end position="297"/>
    </location>
</feature>
<name>A0ABQ9XDE8_9EUKA</name>
<reference evidence="2 3" key="1">
    <citation type="journal article" date="2022" name="bioRxiv">
        <title>Genomics of Preaxostyla Flagellates Illuminates Evolutionary Transitions and the Path Towards Mitochondrial Loss.</title>
        <authorList>
            <person name="Novak L.V.F."/>
            <person name="Treitli S.C."/>
            <person name="Pyrih J."/>
            <person name="Halakuc P."/>
            <person name="Pipaliya S.V."/>
            <person name="Vacek V."/>
            <person name="Brzon O."/>
            <person name="Soukal P."/>
            <person name="Eme L."/>
            <person name="Dacks J.B."/>
            <person name="Karnkowska A."/>
            <person name="Elias M."/>
            <person name="Hampl V."/>
        </authorList>
    </citation>
    <scope>NUCLEOTIDE SEQUENCE [LARGE SCALE GENOMIC DNA]</scope>
    <source>
        <strain evidence="2">NAU3</strain>
        <tissue evidence="2">Gut</tissue>
    </source>
</reference>
<dbReference type="EMBL" id="JARBJD010000167">
    <property type="protein sequence ID" value="KAK2948894.1"/>
    <property type="molecule type" value="Genomic_DNA"/>
</dbReference>
<evidence type="ECO:0000313" key="2">
    <source>
        <dbReference type="EMBL" id="KAK2948894.1"/>
    </source>
</evidence>
<evidence type="ECO:0000256" key="1">
    <source>
        <dbReference type="SAM" id="MobiDB-lite"/>
    </source>
</evidence>
<comment type="caution">
    <text evidence="2">The sequence shown here is derived from an EMBL/GenBank/DDBJ whole genome shotgun (WGS) entry which is preliminary data.</text>
</comment>
<dbReference type="Proteomes" id="UP001281761">
    <property type="component" value="Unassembled WGS sequence"/>
</dbReference>
<accession>A0ABQ9XDE8</accession>
<organism evidence="2 3">
    <name type="scientific">Blattamonas nauphoetae</name>
    <dbReference type="NCBI Taxonomy" id="2049346"/>
    <lineage>
        <taxon>Eukaryota</taxon>
        <taxon>Metamonada</taxon>
        <taxon>Preaxostyla</taxon>
        <taxon>Oxymonadida</taxon>
        <taxon>Blattamonas</taxon>
    </lineage>
</organism>